<dbReference type="EnsemblPlants" id="PGSC0003DMT400086228">
    <property type="protein sequence ID" value="PGSC0003DMT400086228"/>
    <property type="gene ID" value="PGSC0003DMG400035799"/>
</dbReference>
<reference evidence="2" key="1">
    <citation type="journal article" date="2011" name="Nature">
        <title>Genome sequence and analysis of the tuber crop potato.</title>
        <authorList>
            <consortium name="The Potato Genome Sequencing Consortium"/>
        </authorList>
    </citation>
    <scope>NUCLEOTIDE SEQUENCE [LARGE SCALE GENOMIC DNA]</scope>
    <source>
        <strain evidence="2">cv. DM1-3 516 R44</strain>
    </source>
</reference>
<dbReference type="InParanoid" id="M1DBA3"/>
<organism evidence="1 2">
    <name type="scientific">Solanum tuberosum</name>
    <name type="common">Potato</name>
    <dbReference type="NCBI Taxonomy" id="4113"/>
    <lineage>
        <taxon>Eukaryota</taxon>
        <taxon>Viridiplantae</taxon>
        <taxon>Streptophyta</taxon>
        <taxon>Embryophyta</taxon>
        <taxon>Tracheophyta</taxon>
        <taxon>Spermatophyta</taxon>
        <taxon>Magnoliopsida</taxon>
        <taxon>eudicotyledons</taxon>
        <taxon>Gunneridae</taxon>
        <taxon>Pentapetalae</taxon>
        <taxon>asterids</taxon>
        <taxon>lamiids</taxon>
        <taxon>Solanales</taxon>
        <taxon>Solanaceae</taxon>
        <taxon>Solanoideae</taxon>
        <taxon>Solaneae</taxon>
        <taxon>Solanum</taxon>
    </lineage>
</organism>
<keyword evidence="2" id="KW-1185">Reference proteome</keyword>
<evidence type="ECO:0000313" key="2">
    <source>
        <dbReference type="Proteomes" id="UP000011115"/>
    </source>
</evidence>
<protein>
    <submittedName>
        <fullName evidence="1">Uncharacterized protein</fullName>
    </submittedName>
</protein>
<dbReference type="Gramene" id="PGSC0003DMT400086228">
    <property type="protein sequence ID" value="PGSC0003DMT400086228"/>
    <property type="gene ID" value="PGSC0003DMG400035799"/>
</dbReference>
<dbReference type="HOGENOM" id="CLU_127924_0_0_1"/>
<dbReference type="AlphaFoldDB" id="M1DBA3"/>
<dbReference type="PaxDb" id="4113-PGSC0003DMT400086228"/>
<accession>M1DBA3</accession>
<name>M1DBA3_SOLTU</name>
<dbReference type="Proteomes" id="UP000011115">
    <property type="component" value="Unassembled WGS sequence"/>
</dbReference>
<reference evidence="1" key="2">
    <citation type="submission" date="2015-06" db="UniProtKB">
        <authorList>
            <consortium name="EnsemblPlants"/>
        </authorList>
    </citation>
    <scope>IDENTIFICATION</scope>
    <source>
        <strain evidence="1">DM1-3 516 R44</strain>
    </source>
</reference>
<proteinExistence type="predicted"/>
<sequence>MWPAKTVQFPHVQRCESSLPSHSAKRKMSNLFAEVSRTFGLCRDPNGGLCRDRLHGWAAEDCSATLVEFADELSDPPFGQLIGFNFLPLASSHSRSLGGTILHHEIDRRLANCSFARFLIHFLQGFAYWNEGWFMLFRKLAKLN</sequence>
<evidence type="ECO:0000313" key="1">
    <source>
        <dbReference type="EnsemblPlants" id="PGSC0003DMT400086228"/>
    </source>
</evidence>